<feature type="transmembrane region" description="Helical" evidence="8">
    <location>
        <begin position="302"/>
        <end position="324"/>
    </location>
</feature>
<accession>A0ABP6SPI0</accession>
<keyword evidence="4 8" id="KW-0812">Transmembrane</keyword>
<feature type="transmembrane region" description="Helical" evidence="8">
    <location>
        <begin position="635"/>
        <end position="656"/>
    </location>
</feature>
<dbReference type="Pfam" id="PF03176">
    <property type="entry name" value="MMPL"/>
    <property type="match status" value="2"/>
</dbReference>
<organism evidence="10 11">
    <name type="scientific">Cryptosporangium minutisporangium</name>
    <dbReference type="NCBI Taxonomy" id="113569"/>
    <lineage>
        <taxon>Bacteria</taxon>
        <taxon>Bacillati</taxon>
        <taxon>Actinomycetota</taxon>
        <taxon>Actinomycetes</taxon>
        <taxon>Cryptosporangiales</taxon>
        <taxon>Cryptosporangiaceae</taxon>
        <taxon>Cryptosporangium</taxon>
    </lineage>
</organism>
<feature type="transmembrane region" description="Helical" evidence="8">
    <location>
        <begin position="336"/>
        <end position="358"/>
    </location>
</feature>
<dbReference type="Gene3D" id="1.20.1640.10">
    <property type="entry name" value="Multidrug efflux transporter AcrB transmembrane domain"/>
    <property type="match status" value="2"/>
</dbReference>
<feature type="transmembrane region" description="Helical" evidence="8">
    <location>
        <begin position="29"/>
        <end position="49"/>
    </location>
</feature>
<keyword evidence="6 8" id="KW-0472">Membrane</keyword>
<comment type="caution">
    <text evidence="10">The sequence shown here is derived from an EMBL/GenBank/DDBJ whole genome shotgun (WGS) entry which is preliminary data.</text>
</comment>
<evidence type="ECO:0000256" key="5">
    <source>
        <dbReference type="ARBA" id="ARBA00022989"/>
    </source>
</evidence>
<feature type="transmembrane region" description="Helical" evidence="8">
    <location>
        <begin position="204"/>
        <end position="221"/>
    </location>
</feature>
<keyword evidence="11" id="KW-1185">Reference proteome</keyword>
<feature type="region of interest" description="Disordered" evidence="7">
    <location>
        <begin position="1"/>
        <end position="26"/>
    </location>
</feature>
<gene>
    <name evidence="10" type="ORF">GCM10020369_00240</name>
</gene>
<evidence type="ECO:0000256" key="4">
    <source>
        <dbReference type="ARBA" id="ARBA00022692"/>
    </source>
</evidence>
<feature type="transmembrane region" description="Helical" evidence="8">
    <location>
        <begin position="743"/>
        <end position="764"/>
    </location>
</feature>
<protein>
    <submittedName>
        <fullName evidence="10">MMPL family transporter</fullName>
    </submittedName>
</protein>
<evidence type="ECO:0000313" key="10">
    <source>
        <dbReference type="EMBL" id="GAA3381615.1"/>
    </source>
</evidence>
<feature type="transmembrane region" description="Helical" evidence="8">
    <location>
        <begin position="709"/>
        <end position="737"/>
    </location>
</feature>
<dbReference type="EMBL" id="BAAAYN010000001">
    <property type="protein sequence ID" value="GAA3381615.1"/>
    <property type="molecule type" value="Genomic_DNA"/>
</dbReference>
<evidence type="ECO:0000256" key="7">
    <source>
        <dbReference type="SAM" id="MobiDB-lite"/>
    </source>
</evidence>
<keyword evidence="5 8" id="KW-1133">Transmembrane helix</keyword>
<keyword evidence="3" id="KW-1003">Cell membrane</keyword>
<feature type="transmembrane region" description="Helical" evidence="8">
    <location>
        <begin position="430"/>
        <end position="449"/>
    </location>
</feature>
<evidence type="ECO:0000256" key="1">
    <source>
        <dbReference type="ARBA" id="ARBA00004651"/>
    </source>
</evidence>
<feature type="transmembrane region" description="Helical" evidence="8">
    <location>
        <begin position="668"/>
        <end position="688"/>
    </location>
</feature>
<evidence type="ECO:0000256" key="3">
    <source>
        <dbReference type="ARBA" id="ARBA00022475"/>
    </source>
</evidence>
<dbReference type="RefSeq" id="WP_345725816.1">
    <property type="nucleotide sequence ID" value="NZ_BAAAYN010000001.1"/>
</dbReference>
<evidence type="ECO:0000313" key="11">
    <source>
        <dbReference type="Proteomes" id="UP001501676"/>
    </source>
</evidence>
<dbReference type="InterPro" id="IPR004869">
    <property type="entry name" value="MMPL_dom"/>
</dbReference>
<feature type="transmembrane region" description="Helical" evidence="8">
    <location>
        <begin position="228"/>
        <end position="249"/>
    </location>
</feature>
<comment type="subcellular location">
    <subcellularLocation>
        <location evidence="1">Cell membrane</location>
        <topology evidence="1">Multi-pass membrane protein</topology>
    </subcellularLocation>
</comment>
<sequence>MTDEPSTGTRGTIDLDTRPPEPPARPRRWTWPVFAVIAVGVAVFLLGGAGGSYQSKLSEVQKNDNASYLPPSAESTEAGNEAEKFNPVQNIPGFVVFHREAGLTAADKAAVGSVATAVRDLPGVDKQAVTPPEFSEDGRTASVYAPLIASADGAELNGEELLENEKRVLSTAREAAPEGLAVHSAGPGGLLVAFIDAFSGLDTTLLLTAVGVIFVILLLVYRSIVLPFLPLISASLALGLSSLIIYYLAKNEVLTLTGQSQSILSVLVLGAGTDYALLLIARYREELHEYPPVDAMIAAWKASIQAIAASAATVTIALLCLSFSELNSNKSLGPVAAIGIVCTLVVMTTFLPLSLVLVPKLWFWPIPQLLAYVVPRLRRARPEGARGIFWTLDGSWVFWPRIPRRDHQSDVASHGFWSRLAALIGRRHRVAWISATVLLLICLAGLTSLKTDGLTTAEGFTTKPDAVIGQELYDENFDKGAGAPAVIVADADSADAVIAAARGTEGVARTPGAVCVQPDYAKLAAAAGSGTGPPQAGADGCLPPALQVAPIDGRTVINATLADSYDSPAAYDTIDRLRGAVHGVSGADAQVGGASAANLDVSNASVRDRNLIIPIVLAVIFLILAALFRALLAPVLLIATVVLSFAATLGVCGFVFEHVFGFAGADQSFPLFAFVFLVALGIDYNIFLMTRVREEALGFGTRQGVLRGLSVTGGVITSAGIVLAATFVVLGILPLVFLAEIGFAVAFGVLLDTIIVRSVLVPALSYDIGKRIWWPSKLASGAD</sequence>
<feature type="domain" description="SSD" evidence="9">
    <location>
        <begin position="638"/>
        <end position="766"/>
    </location>
</feature>
<evidence type="ECO:0000256" key="6">
    <source>
        <dbReference type="ARBA" id="ARBA00023136"/>
    </source>
</evidence>
<dbReference type="InterPro" id="IPR050545">
    <property type="entry name" value="Mycobact_MmpL"/>
</dbReference>
<evidence type="ECO:0000259" key="9">
    <source>
        <dbReference type="PROSITE" id="PS50156"/>
    </source>
</evidence>
<dbReference type="PANTHER" id="PTHR33406">
    <property type="entry name" value="MEMBRANE PROTEIN MJ1562-RELATED"/>
    <property type="match status" value="1"/>
</dbReference>
<dbReference type="SUPFAM" id="SSF82866">
    <property type="entry name" value="Multidrug efflux transporter AcrB transmembrane domain"/>
    <property type="match status" value="2"/>
</dbReference>
<dbReference type="PANTHER" id="PTHR33406:SF6">
    <property type="entry name" value="MEMBRANE PROTEIN YDGH-RELATED"/>
    <property type="match status" value="1"/>
</dbReference>
<feature type="transmembrane region" description="Helical" evidence="8">
    <location>
        <begin position="611"/>
        <end position="628"/>
    </location>
</feature>
<name>A0ABP6SPI0_9ACTN</name>
<feature type="compositionally biased region" description="Polar residues" evidence="7">
    <location>
        <begin position="1"/>
        <end position="10"/>
    </location>
</feature>
<dbReference type="InterPro" id="IPR000731">
    <property type="entry name" value="SSD"/>
</dbReference>
<reference evidence="11" key="1">
    <citation type="journal article" date="2019" name="Int. J. Syst. Evol. Microbiol.">
        <title>The Global Catalogue of Microorganisms (GCM) 10K type strain sequencing project: providing services to taxonomists for standard genome sequencing and annotation.</title>
        <authorList>
            <consortium name="The Broad Institute Genomics Platform"/>
            <consortium name="The Broad Institute Genome Sequencing Center for Infectious Disease"/>
            <person name="Wu L."/>
            <person name="Ma J."/>
        </authorList>
    </citation>
    <scope>NUCLEOTIDE SEQUENCE [LARGE SCALE GENOMIC DNA]</scope>
    <source>
        <strain evidence="11">JCM 9458</strain>
    </source>
</reference>
<dbReference type="PROSITE" id="PS50156">
    <property type="entry name" value="SSD"/>
    <property type="match status" value="1"/>
</dbReference>
<comment type="similarity">
    <text evidence="2">Belongs to the resistance-nodulation-cell division (RND) (TC 2.A.6) family. MmpL subfamily.</text>
</comment>
<dbReference type="Proteomes" id="UP001501676">
    <property type="component" value="Unassembled WGS sequence"/>
</dbReference>
<evidence type="ECO:0000256" key="2">
    <source>
        <dbReference type="ARBA" id="ARBA00010157"/>
    </source>
</evidence>
<proteinExistence type="inferred from homology"/>
<feature type="transmembrane region" description="Helical" evidence="8">
    <location>
        <begin position="261"/>
        <end position="281"/>
    </location>
</feature>
<evidence type="ECO:0000256" key="8">
    <source>
        <dbReference type="SAM" id="Phobius"/>
    </source>
</evidence>